<sequence>MSVEQFSLKMKFPGVIIRRVSEKPRNQSHQPVAWEAEIFNQWKESQKNQNTPTVIIPK</sequence>
<evidence type="ECO:0000313" key="3">
    <source>
        <dbReference type="Proteomes" id="UP000012153"/>
    </source>
</evidence>
<dbReference type="EMBL" id="AHOP02000006">
    <property type="protein sequence ID" value="EMO42836.1"/>
    <property type="molecule type" value="Genomic_DNA"/>
</dbReference>
<dbReference type="AlphaFoldDB" id="M6UJ36"/>
<comment type="caution">
    <text evidence="2">The sequence shown here is derived from an EMBL/GenBank/DDBJ whole genome shotgun (WGS) entry which is preliminary data.</text>
</comment>
<protein>
    <submittedName>
        <fullName evidence="2">PF11845 domain protein</fullName>
    </submittedName>
</protein>
<dbReference type="InterPro" id="IPR021796">
    <property type="entry name" value="Tll0287-like_dom"/>
</dbReference>
<accession>M6UJ36</accession>
<evidence type="ECO:0000313" key="2">
    <source>
        <dbReference type="EMBL" id="EMO42836.1"/>
    </source>
</evidence>
<organism evidence="2 3">
    <name type="scientific">Leptospira noguchii serovar Autumnalis str. ZUN142</name>
    <dbReference type="NCBI Taxonomy" id="1085540"/>
    <lineage>
        <taxon>Bacteria</taxon>
        <taxon>Pseudomonadati</taxon>
        <taxon>Spirochaetota</taxon>
        <taxon>Spirochaetia</taxon>
        <taxon>Leptospirales</taxon>
        <taxon>Leptospiraceae</taxon>
        <taxon>Leptospira</taxon>
    </lineage>
</organism>
<feature type="domain" description="Tll0287-like" evidence="1">
    <location>
        <begin position="6"/>
        <end position="48"/>
    </location>
</feature>
<dbReference type="Proteomes" id="UP000012153">
    <property type="component" value="Unassembled WGS sequence"/>
</dbReference>
<name>M6UJ36_9LEPT</name>
<dbReference type="Pfam" id="PF11845">
    <property type="entry name" value="Tll0287-like"/>
    <property type="match status" value="1"/>
</dbReference>
<evidence type="ECO:0000259" key="1">
    <source>
        <dbReference type="Pfam" id="PF11845"/>
    </source>
</evidence>
<gene>
    <name evidence="2" type="ORF">LEP1GSC186_1561</name>
</gene>
<proteinExistence type="predicted"/>
<reference evidence="2 3" key="1">
    <citation type="submission" date="2013-01" db="EMBL/GenBank/DDBJ databases">
        <authorList>
            <person name="Harkins D.M."/>
            <person name="Durkin A.S."/>
            <person name="Brinkac L.M."/>
            <person name="Haft D.H."/>
            <person name="Selengut J.D."/>
            <person name="Sanka R."/>
            <person name="DePew J."/>
            <person name="Purushe J."/>
            <person name="Matthias M.A."/>
            <person name="Vinetz J.M."/>
            <person name="Sutton G.G."/>
            <person name="Nierman W.C."/>
            <person name="Fouts D.E."/>
        </authorList>
    </citation>
    <scope>NUCLEOTIDE SEQUENCE [LARGE SCALE GENOMIC DNA]</scope>
    <source>
        <strain evidence="2 3">ZUN142</strain>
    </source>
</reference>